<dbReference type="OrthoDB" id="6260620at2759"/>
<evidence type="ECO:0000313" key="1">
    <source>
        <dbReference type="EMBL" id="KER31675.1"/>
    </source>
</evidence>
<dbReference type="KEGG" id="ovi:T265_02178"/>
<keyword evidence="2" id="KW-1185">Reference proteome</keyword>
<dbReference type="RefSeq" id="XP_009164616.1">
    <property type="nucleotide sequence ID" value="XM_009166352.1"/>
</dbReference>
<organism evidence="1 2">
    <name type="scientific">Opisthorchis viverrini</name>
    <name type="common">Southeast Asian liver fluke</name>
    <dbReference type="NCBI Taxonomy" id="6198"/>
    <lineage>
        <taxon>Eukaryota</taxon>
        <taxon>Metazoa</taxon>
        <taxon>Spiralia</taxon>
        <taxon>Lophotrochozoa</taxon>
        <taxon>Platyhelminthes</taxon>
        <taxon>Trematoda</taxon>
        <taxon>Digenea</taxon>
        <taxon>Opisthorchiida</taxon>
        <taxon>Opisthorchiata</taxon>
        <taxon>Opisthorchiidae</taxon>
        <taxon>Opisthorchis</taxon>
    </lineage>
</organism>
<proteinExistence type="predicted"/>
<sequence length="323" mass="37191">MEVTIEKSGSEASRKICIPVNPKQDLRQIFNWYDEHIRHENDSLLFVSIVKPQFTMPVLVGTAIKIPRTNVNRGKELCREAMRLAKKHGFRANSYTYVGTNQQKTLTQCLGELKPDLVLVEKQMKNIVLRKLTGDCQDLRQIFNWYDEHIKNENDSLLFVSIVKPQFTMPVLVGTAIEISRTNVKQAKELCREAMRLAKKHELKANSYIYIGMNQKKTLTQCLRELKPDLVLIEKQMKNIVLRKLTGDCQDRKRSVKNSVKPTDFCVHYDADLFGVELKFVGNSLKSTAPKYTSIADETLANKLSRPPIKTKTKKYVVINYNQ</sequence>
<reference evidence="1 2" key="1">
    <citation type="submission" date="2013-11" db="EMBL/GenBank/DDBJ databases">
        <title>Opisthorchis viverrini - life in the bile duct.</title>
        <authorList>
            <person name="Young N.D."/>
            <person name="Nagarajan N."/>
            <person name="Lin S.J."/>
            <person name="Korhonen P.K."/>
            <person name="Jex A.R."/>
            <person name="Hall R.S."/>
            <person name="Safavi-Hemami H."/>
            <person name="Kaewkong W."/>
            <person name="Bertrand D."/>
            <person name="Gao S."/>
            <person name="Seet Q."/>
            <person name="Wongkham S."/>
            <person name="Teh B.T."/>
            <person name="Wongkham C."/>
            <person name="Intapan P.M."/>
            <person name="Maleewong W."/>
            <person name="Yang X."/>
            <person name="Hu M."/>
            <person name="Wang Z."/>
            <person name="Hofmann A."/>
            <person name="Sternberg P.W."/>
            <person name="Tan P."/>
            <person name="Wang J."/>
            <person name="Gasser R.B."/>
        </authorList>
    </citation>
    <scope>NUCLEOTIDE SEQUENCE [LARGE SCALE GENOMIC DNA]</scope>
</reference>
<dbReference type="AlphaFoldDB" id="A0A075A7Q9"/>
<accession>A0A075A7Q9</accession>
<dbReference type="Proteomes" id="UP000054324">
    <property type="component" value="Unassembled WGS sequence"/>
</dbReference>
<dbReference type="STRING" id="6198.A0A075A7Q9"/>
<name>A0A075A7Q9_OPIVI</name>
<dbReference type="CTD" id="20316366"/>
<evidence type="ECO:0000313" key="2">
    <source>
        <dbReference type="Proteomes" id="UP000054324"/>
    </source>
</evidence>
<gene>
    <name evidence="1" type="ORF">T265_02178</name>
</gene>
<protein>
    <submittedName>
        <fullName evidence="1">Uncharacterized protein</fullName>
    </submittedName>
</protein>
<dbReference type="GeneID" id="20316366"/>
<dbReference type="EMBL" id="KL596643">
    <property type="protein sequence ID" value="KER31675.1"/>
    <property type="molecule type" value="Genomic_DNA"/>
</dbReference>